<protein>
    <submittedName>
        <fullName evidence="3">Uncharacterized protein</fullName>
    </submittedName>
</protein>
<feature type="region of interest" description="Disordered" evidence="1">
    <location>
        <begin position="221"/>
        <end position="268"/>
    </location>
</feature>
<feature type="transmembrane region" description="Helical" evidence="2">
    <location>
        <begin position="26"/>
        <end position="46"/>
    </location>
</feature>
<accession>A0A4V3I1F9</accession>
<comment type="caution">
    <text evidence="3">The sequence shown here is derived from an EMBL/GenBank/DDBJ whole genome shotgun (WGS) entry which is preliminary data.</text>
</comment>
<name>A0A4V3I1F9_9MYCO</name>
<reference evidence="3 4" key="1">
    <citation type="journal article" date="2019" name="Sci. Rep.">
        <title>Extended insight into the Mycobacterium chelonae-abscessus complex through whole genome sequencing of Mycobacterium salmoniphilum outbreak and Mycobacterium salmoniphilum-like strains.</title>
        <authorList>
            <person name="Behra P.R.K."/>
            <person name="Das S."/>
            <person name="Pettersson B.M.F."/>
            <person name="Shirreff L."/>
            <person name="DuCote T."/>
            <person name="Jacobsson K.G."/>
            <person name="Ennis D.G."/>
            <person name="Kirsebom L.A."/>
        </authorList>
    </citation>
    <scope>NUCLEOTIDE SEQUENCE [LARGE SCALE GENOMIC DNA]</scope>
    <source>
        <strain evidence="3 4">CCUG 60884</strain>
    </source>
</reference>
<keyword evidence="2" id="KW-0812">Transmembrane</keyword>
<evidence type="ECO:0000313" key="3">
    <source>
        <dbReference type="EMBL" id="TEA09154.1"/>
    </source>
</evidence>
<evidence type="ECO:0000256" key="1">
    <source>
        <dbReference type="SAM" id="MobiDB-lite"/>
    </source>
</evidence>
<gene>
    <name evidence="3" type="ORF">CCUG60884_00323</name>
</gene>
<proteinExistence type="predicted"/>
<organism evidence="3 4">
    <name type="scientific">Mycobacteroides salmoniphilum</name>
    <dbReference type="NCBI Taxonomy" id="404941"/>
    <lineage>
        <taxon>Bacteria</taxon>
        <taxon>Bacillati</taxon>
        <taxon>Actinomycetota</taxon>
        <taxon>Actinomycetes</taxon>
        <taxon>Mycobacteriales</taxon>
        <taxon>Mycobacteriaceae</taxon>
        <taxon>Mycobacteroides</taxon>
    </lineage>
</organism>
<evidence type="ECO:0000313" key="4">
    <source>
        <dbReference type="Proteomes" id="UP000294604"/>
    </source>
</evidence>
<evidence type="ECO:0000256" key="2">
    <source>
        <dbReference type="SAM" id="Phobius"/>
    </source>
</evidence>
<dbReference type="RefSeq" id="WP_134081081.1">
    <property type="nucleotide sequence ID" value="NZ_PECL01000003.1"/>
</dbReference>
<sequence>MTDEHGEQSADVPAEPVTDSRHRRRVWTAFALLFLVALAYPAGYLMRGTVDSWERKPGDAEGVSSIANVTPGREAASFDEVKAIQSTNGKRIIAAGLRMHMGRKAIVAALATSIHQTSMLNMAPSGLIQSRKYRYDYTWNRPGVGLFGQPRRDLWVQMNPTLASEAFFREIRAADDWRLMTVAQIAQYLQPSGSYEPVVGAAEDFYAQNVDEVADAVADERFDPLPESAPTRLPDDDDRYGSGAVSPYPAGKLEDSPRLPTRAAGALR</sequence>
<dbReference type="EMBL" id="PECL01000003">
    <property type="protein sequence ID" value="TEA09154.1"/>
    <property type="molecule type" value="Genomic_DNA"/>
</dbReference>
<dbReference type="AlphaFoldDB" id="A0A4V3I1F9"/>
<dbReference type="Proteomes" id="UP000294604">
    <property type="component" value="Unassembled WGS sequence"/>
</dbReference>
<keyword evidence="2" id="KW-1133">Transmembrane helix</keyword>
<keyword evidence="2" id="KW-0472">Membrane</keyword>